<proteinExistence type="predicted"/>
<dbReference type="RefSeq" id="WP_099616198.1">
    <property type="nucleotide sequence ID" value="NZ_KZ319339.1"/>
</dbReference>
<organism evidence="3 4">
    <name type="scientific">Marinobacter guineae</name>
    <dbReference type="NCBI Taxonomy" id="432303"/>
    <lineage>
        <taxon>Bacteria</taxon>
        <taxon>Pseudomonadati</taxon>
        <taxon>Pseudomonadota</taxon>
        <taxon>Gammaproteobacteria</taxon>
        <taxon>Pseudomonadales</taxon>
        <taxon>Marinobacteraceae</taxon>
        <taxon>Marinobacter</taxon>
    </lineage>
</organism>
<evidence type="ECO:0000313" key="3">
    <source>
        <dbReference type="EMBL" id="PHQ26115.1"/>
    </source>
</evidence>
<protein>
    <submittedName>
        <fullName evidence="3">Molecular chaperone DnaJ</fullName>
    </submittedName>
</protein>
<keyword evidence="4" id="KW-1185">Reference proteome</keyword>
<keyword evidence="2" id="KW-0472">Membrane</keyword>
<dbReference type="EMBL" id="NTFI01000001">
    <property type="protein sequence ID" value="PHQ26115.1"/>
    <property type="molecule type" value="Genomic_DNA"/>
</dbReference>
<keyword evidence="2" id="KW-1133">Transmembrane helix</keyword>
<accession>A0A2G1VH44</accession>
<sequence>MNCWEILGIEPTGDRQRIQDAYEQQLKFASDDEARRLEQAFREAVGDVPEPPRDEPVAVQPANQDQAGGEEAQRPLDANDGQVVREVVIQINALLNDPSRSKDVGIWKAILKEPPADQEPLRREIGRQLEPQLRPMAENGTFPAPVAQFMGDWFDWFSVEQVPDQDLPDDRNTEDSGLAEAQEDLPPQMVNFWPAIIGWIVGLVILAALFGGMGGG</sequence>
<feature type="transmembrane region" description="Helical" evidence="2">
    <location>
        <begin position="192"/>
        <end position="213"/>
    </location>
</feature>
<dbReference type="OrthoDB" id="5524449at2"/>
<name>A0A2G1VH44_9GAMM</name>
<evidence type="ECO:0000313" key="4">
    <source>
        <dbReference type="Proteomes" id="UP000229044"/>
    </source>
</evidence>
<dbReference type="AlphaFoldDB" id="A0A2G1VH44"/>
<gene>
    <name evidence="3" type="ORF">CLH62_00445</name>
</gene>
<keyword evidence="2" id="KW-0812">Transmembrane</keyword>
<evidence type="ECO:0000256" key="2">
    <source>
        <dbReference type="SAM" id="Phobius"/>
    </source>
</evidence>
<feature type="compositionally biased region" description="Basic and acidic residues" evidence="1">
    <location>
        <begin position="43"/>
        <end position="56"/>
    </location>
</feature>
<feature type="region of interest" description="Disordered" evidence="1">
    <location>
        <begin position="43"/>
        <end position="75"/>
    </location>
</feature>
<reference evidence="3 4" key="1">
    <citation type="submission" date="2017-09" db="EMBL/GenBank/DDBJ databases">
        <title>The draft genome sequences of Marinobacter guineae M3B.</title>
        <authorList>
            <person name="Cao J."/>
        </authorList>
    </citation>
    <scope>NUCLEOTIDE SEQUENCE [LARGE SCALE GENOMIC DNA]</scope>
    <source>
        <strain evidence="3 4">M3B</strain>
    </source>
</reference>
<comment type="caution">
    <text evidence="3">The sequence shown here is derived from an EMBL/GenBank/DDBJ whole genome shotgun (WGS) entry which is preliminary data.</text>
</comment>
<dbReference type="Proteomes" id="UP000229044">
    <property type="component" value="Unassembled WGS sequence"/>
</dbReference>
<evidence type="ECO:0000256" key="1">
    <source>
        <dbReference type="SAM" id="MobiDB-lite"/>
    </source>
</evidence>